<protein>
    <submittedName>
        <fullName evidence="3">Uncharacterized protein</fullName>
    </submittedName>
</protein>
<proteinExistence type="predicted"/>
<feature type="region of interest" description="Disordered" evidence="2">
    <location>
        <begin position="530"/>
        <end position="579"/>
    </location>
</feature>
<organism evidence="3 4">
    <name type="scientific">Mortierella polycephala</name>
    <dbReference type="NCBI Taxonomy" id="41804"/>
    <lineage>
        <taxon>Eukaryota</taxon>
        <taxon>Fungi</taxon>
        <taxon>Fungi incertae sedis</taxon>
        <taxon>Mucoromycota</taxon>
        <taxon>Mortierellomycotina</taxon>
        <taxon>Mortierellomycetes</taxon>
        <taxon>Mortierellales</taxon>
        <taxon>Mortierellaceae</taxon>
        <taxon>Mortierella</taxon>
    </lineage>
</organism>
<keyword evidence="4" id="KW-1185">Reference proteome</keyword>
<reference evidence="3" key="1">
    <citation type="journal article" date="2020" name="Fungal Divers.">
        <title>Resolving the Mortierellaceae phylogeny through synthesis of multi-gene phylogenetics and phylogenomics.</title>
        <authorList>
            <person name="Vandepol N."/>
            <person name="Liber J."/>
            <person name="Desiro A."/>
            <person name="Na H."/>
            <person name="Kennedy M."/>
            <person name="Barry K."/>
            <person name="Grigoriev I.V."/>
            <person name="Miller A.N."/>
            <person name="O'Donnell K."/>
            <person name="Stajich J.E."/>
            <person name="Bonito G."/>
        </authorList>
    </citation>
    <scope>NUCLEOTIDE SEQUENCE</scope>
    <source>
        <strain evidence="3">KOD948</strain>
    </source>
</reference>
<dbReference type="Gene3D" id="1.25.40.10">
    <property type="entry name" value="Tetratricopeptide repeat domain"/>
    <property type="match status" value="1"/>
</dbReference>
<dbReference type="EMBL" id="JAAAJA010000053">
    <property type="protein sequence ID" value="KAG0264314.1"/>
    <property type="molecule type" value="Genomic_DNA"/>
</dbReference>
<dbReference type="InterPro" id="IPR019734">
    <property type="entry name" value="TPR_rpt"/>
</dbReference>
<evidence type="ECO:0000313" key="3">
    <source>
        <dbReference type="EMBL" id="KAG0264314.1"/>
    </source>
</evidence>
<dbReference type="PANTHER" id="PTHR28142:SF1">
    <property type="entry name" value="MITOCHONDRIAL INNER MEMBRANE I-AAA PROTEASE SUPERCOMPLEX SUBUNIT MGR3-RELATED"/>
    <property type="match status" value="1"/>
</dbReference>
<dbReference type="InterPro" id="IPR011990">
    <property type="entry name" value="TPR-like_helical_dom_sf"/>
</dbReference>
<feature type="compositionally biased region" description="Low complexity" evidence="2">
    <location>
        <begin position="668"/>
        <end position="683"/>
    </location>
</feature>
<dbReference type="OrthoDB" id="10050400at2759"/>
<keyword evidence="1" id="KW-0802">TPR repeat</keyword>
<evidence type="ECO:0000256" key="1">
    <source>
        <dbReference type="PROSITE-ProRule" id="PRU00339"/>
    </source>
</evidence>
<sequence length="683" mass="73659">MGACCGKPDRKSKGNVLGSINKTSNTTTNAQSKSPQAPHAPHASQSTQRGQRLDEGVVAPSLSRTQQGLSPSALAAEKRAKAAETRGLQAGGGKLAKKLAEEKKKPLQAIVEPTPELTTNVVVLHSPSGSNHISVMASARTFKEAAALAGSRLSPIRHYAHVAPGLRSKRVLLHHTPPARSFVQQHVSRRAYSSASTDQTLTPMTRTIIGAARVVKNVLIFSTSSLALGYFVWSGTHAYLEEYKCPSPKGVSAQVRNCLHGAWVREEISSDPDVAEIYLRKALELTRKELEVLYKDKESNDISFLEIEKDQALVEIQNRLARFYGRIGNDEQAATIWTRLWKLSERSIPGSTSSSRTSDSGSSGFFSLFGGGSQERPLITPEDGVPFAKRAADCWMRMGEYDLAEEALTWTLSTMTHTNAAATAASDVAVSSTSPSNSMEEVGLLSTLGALYVRQAKFEYALSLFVKALQMAQGHRAKVTDNADAGQLASDKLEAAMWHCREAILTYSIGETLFGAATASTSTGVPAAQVSVDQNKPKSPASSSWKFWSSSSSKTAPAAETKQSSKPTKSPEQVKKEEEAMGWMQKAIAMAKEKSGQHRDCDECAALGLNTLGLIYEMEGKSGLALEQFREAMLFATKANDYVGIDDYQRNINRLTETTSMESELAVTPLSSSLSSTSTPTPA</sequence>
<feature type="repeat" description="TPR" evidence="1">
    <location>
        <begin position="442"/>
        <end position="475"/>
    </location>
</feature>
<feature type="compositionally biased region" description="Polar residues" evidence="2">
    <location>
        <begin position="18"/>
        <end position="35"/>
    </location>
</feature>
<evidence type="ECO:0000256" key="2">
    <source>
        <dbReference type="SAM" id="MobiDB-lite"/>
    </source>
</evidence>
<dbReference type="InterPro" id="IPR040201">
    <property type="entry name" value="Mrg3-like"/>
</dbReference>
<feature type="compositionally biased region" description="Low complexity" evidence="2">
    <location>
        <begin position="537"/>
        <end position="559"/>
    </location>
</feature>
<evidence type="ECO:0000313" key="4">
    <source>
        <dbReference type="Proteomes" id="UP000726737"/>
    </source>
</evidence>
<comment type="caution">
    <text evidence="3">The sequence shown here is derived from an EMBL/GenBank/DDBJ whole genome shotgun (WGS) entry which is preliminary data.</text>
</comment>
<dbReference type="Proteomes" id="UP000726737">
    <property type="component" value="Unassembled WGS sequence"/>
</dbReference>
<name>A0A9P6U8P8_9FUNG</name>
<dbReference type="SMART" id="SM00028">
    <property type="entry name" value="TPR"/>
    <property type="match status" value="4"/>
</dbReference>
<dbReference type="PANTHER" id="PTHR28142">
    <property type="entry name" value="MITOCHONDRIAL INNER MEMBRANE I-AAA PROTEASE SUPERCOMPLEX SUBUNIT MGR3-RELATED"/>
    <property type="match status" value="1"/>
</dbReference>
<feature type="region of interest" description="Disordered" evidence="2">
    <location>
        <begin position="663"/>
        <end position="683"/>
    </location>
</feature>
<feature type="region of interest" description="Disordered" evidence="2">
    <location>
        <begin position="1"/>
        <end position="93"/>
    </location>
</feature>
<dbReference type="PROSITE" id="PS50005">
    <property type="entry name" value="TPR"/>
    <property type="match status" value="1"/>
</dbReference>
<feature type="compositionally biased region" description="Polar residues" evidence="2">
    <location>
        <begin position="561"/>
        <end position="571"/>
    </location>
</feature>
<gene>
    <name evidence="3" type="ORF">BG011_007062</name>
</gene>
<dbReference type="AlphaFoldDB" id="A0A9P6U8P8"/>
<dbReference type="SUPFAM" id="SSF48452">
    <property type="entry name" value="TPR-like"/>
    <property type="match status" value="1"/>
</dbReference>
<accession>A0A9P6U8P8</accession>